<feature type="transmembrane region" description="Helical" evidence="1">
    <location>
        <begin position="211"/>
        <end position="230"/>
    </location>
</feature>
<gene>
    <name evidence="2" type="ORF">METZ01_LOCUS337489</name>
</gene>
<dbReference type="Gene3D" id="3.30.70.1440">
    <property type="entry name" value="Multidrug efflux transporter AcrB pore domain"/>
    <property type="match status" value="1"/>
</dbReference>
<dbReference type="Gene3D" id="3.30.2090.10">
    <property type="entry name" value="Multidrug efflux transporter AcrB TolC docking domain, DN and DC subdomains"/>
    <property type="match status" value="1"/>
</dbReference>
<dbReference type="PANTHER" id="PTHR32063">
    <property type="match status" value="1"/>
</dbReference>
<feature type="transmembrane region" description="Helical" evidence="1">
    <location>
        <begin position="138"/>
        <end position="158"/>
    </location>
</feature>
<dbReference type="PANTHER" id="PTHR32063:SF0">
    <property type="entry name" value="SWARMING MOTILITY PROTEIN SWRC"/>
    <property type="match status" value="1"/>
</dbReference>
<feature type="transmembrane region" description="Helical" evidence="1">
    <location>
        <begin position="164"/>
        <end position="190"/>
    </location>
</feature>
<dbReference type="GO" id="GO:0005886">
    <property type="term" value="C:plasma membrane"/>
    <property type="evidence" value="ECO:0007669"/>
    <property type="project" value="TreeGrafter"/>
</dbReference>
<keyword evidence="1" id="KW-1133">Transmembrane helix</keyword>
<evidence type="ECO:0000256" key="1">
    <source>
        <dbReference type="SAM" id="Phobius"/>
    </source>
</evidence>
<proteinExistence type="predicted"/>
<evidence type="ECO:0008006" key="3">
    <source>
        <dbReference type="Google" id="ProtNLM"/>
    </source>
</evidence>
<keyword evidence="1" id="KW-0472">Membrane</keyword>
<feature type="non-terminal residue" evidence="2">
    <location>
        <position position="1"/>
    </location>
</feature>
<organism evidence="2">
    <name type="scientific">marine metagenome</name>
    <dbReference type="NCBI Taxonomy" id="408172"/>
    <lineage>
        <taxon>unclassified sequences</taxon>
        <taxon>metagenomes</taxon>
        <taxon>ecological metagenomes</taxon>
    </lineage>
</organism>
<sequence>PDDADEEVEIRIRFPLEYRNLQQLDQLRVQTSHGQVPISNFVTRSPQQRSGLLRRTDGQRVIKVQASVAKGLLSDDKVKEIRNWMAMQTFNREVDVRFKGPDHEQKEAQQFLIKAFGVALFVMAIILITQFNSFYHALLILTAVIMSTVGVMAGLIITNQAFGIVMTGIGVIALAGVVVNNNIVLIDTYSRLVKGGMEPLEAVVRTGTQRLRPVLLTTVTTIFGLLPMVFQTNIDFVARNISVGAPSTQWWVQLSTAVAFGLAFATVLTLFVTPSLLALGARTSAFFDRWKLERARTQAGKRASA</sequence>
<reference evidence="2" key="1">
    <citation type="submission" date="2018-05" db="EMBL/GenBank/DDBJ databases">
        <authorList>
            <person name="Lanie J.A."/>
            <person name="Ng W.-L."/>
            <person name="Kazmierczak K.M."/>
            <person name="Andrzejewski T.M."/>
            <person name="Davidsen T.M."/>
            <person name="Wayne K.J."/>
            <person name="Tettelin H."/>
            <person name="Glass J.I."/>
            <person name="Rusch D."/>
            <person name="Podicherti R."/>
            <person name="Tsui H.-C.T."/>
            <person name="Winkler M.E."/>
        </authorList>
    </citation>
    <scope>NUCLEOTIDE SEQUENCE</scope>
</reference>
<dbReference type="InterPro" id="IPR027463">
    <property type="entry name" value="AcrB_DN_DC_subdom"/>
</dbReference>
<feature type="transmembrane region" description="Helical" evidence="1">
    <location>
        <begin position="111"/>
        <end position="131"/>
    </location>
</feature>
<dbReference type="Gene3D" id="1.20.1640.10">
    <property type="entry name" value="Multidrug efflux transporter AcrB transmembrane domain"/>
    <property type="match status" value="1"/>
</dbReference>
<dbReference type="Pfam" id="PF00873">
    <property type="entry name" value="ACR_tran"/>
    <property type="match status" value="1"/>
</dbReference>
<dbReference type="GO" id="GO:0042910">
    <property type="term" value="F:xenobiotic transmembrane transporter activity"/>
    <property type="evidence" value="ECO:0007669"/>
    <property type="project" value="TreeGrafter"/>
</dbReference>
<dbReference type="EMBL" id="UINC01114375">
    <property type="protein sequence ID" value="SVC84635.1"/>
    <property type="molecule type" value="Genomic_DNA"/>
</dbReference>
<feature type="transmembrane region" description="Helical" evidence="1">
    <location>
        <begin position="250"/>
        <end position="279"/>
    </location>
</feature>
<keyword evidence="1" id="KW-0812">Transmembrane</keyword>
<dbReference type="SUPFAM" id="SSF82866">
    <property type="entry name" value="Multidrug efflux transporter AcrB transmembrane domain"/>
    <property type="match status" value="1"/>
</dbReference>
<evidence type="ECO:0000313" key="2">
    <source>
        <dbReference type="EMBL" id="SVC84635.1"/>
    </source>
</evidence>
<accession>A0A382QIC6</accession>
<dbReference type="InterPro" id="IPR001036">
    <property type="entry name" value="Acrflvin-R"/>
</dbReference>
<dbReference type="AlphaFoldDB" id="A0A382QIC6"/>
<name>A0A382QIC6_9ZZZZ</name>
<protein>
    <recommendedName>
        <fullName evidence="3">MFS transporter</fullName>
    </recommendedName>
</protein>